<dbReference type="PANTHER" id="PTHR37610">
    <property type="entry name" value="CCHC-TYPE DOMAIN-CONTAINING PROTEIN"/>
    <property type="match status" value="1"/>
</dbReference>
<accession>A0A6L2NF64</accession>
<evidence type="ECO:0000313" key="3">
    <source>
        <dbReference type="EMBL" id="GEU83305.1"/>
    </source>
</evidence>
<dbReference type="CDD" id="cd09272">
    <property type="entry name" value="RNase_HI_RT_Ty1"/>
    <property type="match status" value="1"/>
</dbReference>
<dbReference type="Pfam" id="PF14244">
    <property type="entry name" value="Retrotran_gag_3"/>
    <property type="match status" value="1"/>
</dbReference>
<reference evidence="3" key="1">
    <citation type="journal article" date="2019" name="Sci. Rep.">
        <title>Draft genome of Tanacetum cinerariifolium, the natural source of mosquito coil.</title>
        <authorList>
            <person name="Yamashiro T."/>
            <person name="Shiraishi A."/>
            <person name="Satake H."/>
            <person name="Nakayama K."/>
        </authorList>
    </citation>
    <scope>NUCLEOTIDE SEQUENCE</scope>
</reference>
<dbReference type="AlphaFoldDB" id="A0A6L2NF64"/>
<dbReference type="PANTHER" id="PTHR37610:SF97">
    <property type="entry name" value="RETROTRANSPOSON GAG DOMAIN-CONTAINING PROTEIN"/>
    <property type="match status" value="1"/>
</dbReference>
<dbReference type="EMBL" id="BKCJ010008656">
    <property type="protein sequence ID" value="GEU83305.1"/>
    <property type="molecule type" value="Genomic_DNA"/>
</dbReference>
<organism evidence="3">
    <name type="scientific">Tanacetum cinerariifolium</name>
    <name type="common">Dalmatian daisy</name>
    <name type="synonym">Chrysanthemum cinerariifolium</name>
    <dbReference type="NCBI Taxonomy" id="118510"/>
    <lineage>
        <taxon>Eukaryota</taxon>
        <taxon>Viridiplantae</taxon>
        <taxon>Streptophyta</taxon>
        <taxon>Embryophyta</taxon>
        <taxon>Tracheophyta</taxon>
        <taxon>Spermatophyta</taxon>
        <taxon>Magnoliopsida</taxon>
        <taxon>eudicotyledons</taxon>
        <taxon>Gunneridae</taxon>
        <taxon>Pentapetalae</taxon>
        <taxon>asterids</taxon>
        <taxon>campanulids</taxon>
        <taxon>Asterales</taxon>
        <taxon>Asteraceae</taxon>
        <taxon>Asteroideae</taxon>
        <taxon>Anthemideae</taxon>
        <taxon>Anthemidinae</taxon>
        <taxon>Tanacetum</taxon>
    </lineage>
</organism>
<sequence length="584" mass="67058">MAGDQENPNSTPKSGADVNSPLYIHASDYPKQVHVNDPLTDNNYVDWSQEMMNFLFAKNKVGFIDGSIKNPEKTAADYMFWMRCDAMVKGWFTTAKEKDIRNSVKYASTARASVSAYYTKLRGLWDELETVLSIPRCTCAGCKCEIRKTIVDLREKERLYEFLMGLDNKFAVIQTQIQATYPVSKLRNAYHLVAEDERQRAISGEKKITVDLAAFKTFSHGRKENNANQQRDKIIMRDNKRSETSDSAPNVEKKDTPIKSKLRTRSLIGAGECRSGLYRMGMFRTEKKALMTTTNVGHSRLGYAFSDKLSQLDFLKNVTFNKFCDTCSRAKHTRLPFQNSVIKTSDYFELLHCDVWGKYFTNGHKAFLAVNDSNDEPKYFHQAIKDDRWKEFMKKIQALERNGTWTLEDLPEDGNDTFKIQATKDELNQQFSIKDLGTLKYFLDPRQPHLNAAYRILHYSKGTPGLGILLPRLGGCLLTAHCDYDWLGCPYTRRSRTRYLLFLCGAPISWKTKKQSVVSRSSAEAEYRSMVVARHVANNPVFHERTKHIEMDCYFVRERVKSKEVEPLSVKSTMQIADLLTKGL</sequence>
<protein>
    <recommendedName>
        <fullName evidence="2">Retrotransposon Copia-like N-terminal domain-containing protein</fullName>
    </recommendedName>
</protein>
<feature type="compositionally biased region" description="Basic and acidic residues" evidence="1">
    <location>
        <begin position="225"/>
        <end position="244"/>
    </location>
</feature>
<name>A0A6L2NF64_TANCI</name>
<feature type="region of interest" description="Disordered" evidence="1">
    <location>
        <begin position="225"/>
        <end position="255"/>
    </location>
</feature>
<gene>
    <name evidence="3" type="ORF">Tci_055283</name>
</gene>
<proteinExistence type="predicted"/>
<dbReference type="InterPro" id="IPR029472">
    <property type="entry name" value="Copia-like_N"/>
</dbReference>
<comment type="caution">
    <text evidence="3">The sequence shown here is derived from an EMBL/GenBank/DDBJ whole genome shotgun (WGS) entry which is preliminary data.</text>
</comment>
<feature type="domain" description="Retrotransposon Copia-like N-terminal" evidence="2">
    <location>
        <begin position="25"/>
        <end position="72"/>
    </location>
</feature>
<evidence type="ECO:0000256" key="1">
    <source>
        <dbReference type="SAM" id="MobiDB-lite"/>
    </source>
</evidence>
<evidence type="ECO:0000259" key="2">
    <source>
        <dbReference type="Pfam" id="PF14244"/>
    </source>
</evidence>